<keyword evidence="1" id="KW-0805">Transcription regulation</keyword>
<evidence type="ECO:0000313" key="8">
    <source>
        <dbReference type="Proteomes" id="UP001597413"/>
    </source>
</evidence>
<dbReference type="CDD" id="cd17536">
    <property type="entry name" value="REC_YesN-like"/>
    <property type="match status" value="1"/>
</dbReference>
<feature type="modified residue" description="4-aspartylphosphate" evidence="4">
    <location>
        <position position="55"/>
    </location>
</feature>
<evidence type="ECO:0000256" key="3">
    <source>
        <dbReference type="ARBA" id="ARBA00023163"/>
    </source>
</evidence>
<dbReference type="SUPFAM" id="SSF52172">
    <property type="entry name" value="CheY-like"/>
    <property type="match status" value="1"/>
</dbReference>
<dbReference type="PROSITE" id="PS01124">
    <property type="entry name" value="HTH_ARAC_FAMILY_2"/>
    <property type="match status" value="1"/>
</dbReference>
<dbReference type="SMART" id="SM00448">
    <property type="entry name" value="REC"/>
    <property type="match status" value="1"/>
</dbReference>
<sequence length="367" mass="41084">MFDIAIVEDEELERRALRTILERNLPGVKVVGEAKNGAEAVRLLESRSIDLMLLDIRIPRPSGLEILEMLRERGLATKVLIVTAYDHFEIMQAAIQLRADGFLLKPVRTEALLKAVEDCLRSVPAAPVAAPMLAKAPAAAEPAGVPEAIADPLALKAEIERLVQHNAYRECLMLVRRQLEALHAHREVAPRQGVLDLSQVLTDLVACAGRPLPDAVARKIEALTAQRLEARDHYKLQELFSEITDLLFADDEEPGTSAAARIETVRNYIERNLHKSVTLEEAADHAHVSACYLSRLFHKQMEMTFITYLKQRRIARAKQLLECSSLPIVNVALDLAYQDANYFCKAFKKEVGVSPSEYRRQFPQPTS</sequence>
<dbReference type="SUPFAM" id="SSF46689">
    <property type="entry name" value="Homeodomain-like"/>
    <property type="match status" value="2"/>
</dbReference>
<dbReference type="InterPro" id="IPR011006">
    <property type="entry name" value="CheY-like_superfamily"/>
</dbReference>
<dbReference type="PANTHER" id="PTHR43280">
    <property type="entry name" value="ARAC-FAMILY TRANSCRIPTIONAL REGULATOR"/>
    <property type="match status" value="1"/>
</dbReference>
<keyword evidence="8" id="KW-1185">Reference proteome</keyword>
<organism evidence="7 8">
    <name type="scientific">Rhodobacter lacus</name>
    <dbReference type="NCBI Taxonomy" id="1641972"/>
    <lineage>
        <taxon>Bacteria</taxon>
        <taxon>Pseudomonadati</taxon>
        <taxon>Pseudomonadota</taxon>
        <taxon>Alphaproteobacteria</taxon>
        <taxon>Rhodobacterales</taxon>
        <taxon>Rhodobacter group</taxon>
        <taxon>Rhodobacter</taxon>
    </lineage>
</organism>
<dbReference type="InterPro" id="IPR020449">
    <property type="entry name" value="Tscrpt_reg_AraC-type_HTH"/>
</dbReference>
<reference evidence="8" key="1">
    <citation type="journal article" date="2019" name="Int. J. Syst. Evol. Microbiol.">
        <title>The Global Catalogue of Microorganisms (GCM) 10K type strain sequencing project: providing services to taxonomists for standard genome sequencing and annotation.</title>
        <authorList>
            <consortium name="The Broad Institute Genomics Platform"/>
            <consortium name="The Broad Institute Genome Sequencing Center for Infectious Disease"/>
            <person name="Wu L."/>
            <person name="Ma J."/>
        </authorList>
    </citation>
    <scope>NUCLEOTIDE SEQUENCE [LARGE SCALE GENOMIC DNA]</scope>
    <source>
        <strain evidence="8">CCUG 55131</strain>
    </source>
</reference>
<dbReference type="SMART" id="SM00342">
    <property type="entry name" value="HTH_ARAC"/>
    <property type="match status" value="1"/>
</dbReference>
<dbReference type="RefSeq" id="WP_377389589.1">
    <property type="nucleotide sequence ID" value="NZ_JBHUIX010000009.1"/>
</dbReference>
<name>A0ABW5A8U8_9RHOB</name>
<proteinExistence type="predicted"/>
<gene>
    <name evidence="7" type="ORF">ACFSM0_09230</name>
</gene>
<evidence type="ECO:0000259" key="6">
    <source>
        <dbReference type="PROSITE" id="PS50110"/>
    </source>
</evidence>
<dbReference type="Gene3D" id="3.40.50.2300">
    <property type="match status" value="1"/>
</dbReference>
<dbReference type="EMBL" id="JBHUIX010000009">
    <property type="protein sequence ID" value="MFD2174270.1"/>
    <property type="molecule type" value="Genomic_DNA"/>
</dbReference>
<keyword evidence="3" id="KW-0804">Transcription</keyword>
<accession>A0ABW5A8U8</accession>
<keyword evidence="2" id="KW-0238">DNA-binding</keyword>
<evidence type="ECO:0000259" key="5">
    <source>
        <dbReference type="PROSITE" id="PS01124"/>
    </source>
</evidence>
<dbReference type="Proteomes" id="UP001597413">
    <property type="component" value="Unassembled WGS sequence"/>
</dbReference>
<evidence type="ECO:0000256" key="2">
    <source>
        <dbReference type="ARBA" id="ARBA00023125"/>
    </source>
</evidence>
<evidence type="ECO:0000256" key="1">
    <source>
        <dbReference type="ARBA" id="ARBA00023015"/>
    </source>
</evidence>
<dbReference type="Pfam" id="PF12833">
    <property type="entry name" value="HTH_18"/>
    <property type="match status" value="1"/>
</dbReference>
<evidence type="ECO:0000256" key="4">
    <source>
        <dbReference type="PROSITE-ProRule" id="PRU00169"/>
    </source>
</evidence>
<comment type="caution">
    <text evidence="7">The sequence shown here is derived from an EMBL/GenBank/DDBJ whole genome shotgun (WGS) entry which is preliminary data.</text>
</comment>
<feature type="domain" description="HTH araC/xylS-type" evidence="5">
    <location>
        <begin position="263"/>
        <end position="361"/>
    </location>
</feature>
<dbReference type="InterPro" id="IPR001789">
    <property type="entry name" value="Sig_transdc_resp-reg_receiver"/>
</dbReference>
<protein>
    <submittedName>
        <fullName evidence="7">Response regulator</fullName>
    </submittedName>
</protein>
<dbReference type="InterPro" id="IPR009057">
    <property type="entry name" value="Homeodomain-like_sf"/>
</dbReference>
<dbReference type="Gene3D" id="1.10.10.60">
    <property type="entry name" value="Homeodomain-like"/>
    <property type="match status" value="2"/>
</dbReference>
<dbReference type="Pfam" id="PF00072">
    <property type="entry name" value="Response_reg"/>
    <property type="match status" value="1"/>
</dbReference>
<feature type="domain" description="Response regulatory" evidence="6">
    <location>
        <begin position="3"/>
        <end position="120"/>
    </location>
</feature>
<dbReference type="PROSITE" id="PS00041">
    <property type="entry name" value="HTH_ARAC_FAMILY_1"/>
    <property type="match status" value="1"/>
</dbReference>
<dbReference type="PANTHER" id="PTHR43280:SF10">
    <property type="entry name" value="REGULATORY PROTEIN POCR"/>
    <property type="match status" value="1"/>
</dbReference>
<evidence type="ECO:0000313" key="7">
    <source>
        <dbReference type="EMBL" id="MFD2174270.1"/>
    </source>
</evidence>
<dbReference type="InterPro" id="IPR018062">
    <property type="entry name" value="HTH_AraC-typ_CS"/>
</dbReference>
<dbReference type="InterPro" id="IPR018060">
    <property type="entry name" value="HTH_AraC"/>
</dbReference>
<keyword evidence="4" id="KW-0597">Phosphoprotein</keyword>
<dbReference type="PRINTS" id="PR00032">
    <property type="entry name" value="HTHARAC"/>
</dbReference>
<dbReference type="PROSITE" id="PS50110">
    <property type="entry name" value="RESPONSE_REGULATORY"/>
    <property type="match status" value="1"/>
</dbReference>